<sequence length="83" mass="9535">MSETPSDTALGTASTLTRKFERDPANAPTEDLREAVFELERQGEWVVQRVPEPYLEVETKYGRKKKIPIQHTWHHKSCGQCGH</sequence>
<feature type="compositionally biased region" description="Polar residues" evidence="1">
    <location>
        <begin position="1"/>
        <end position="17"/>
    </location>
</feature>
<evidence type="ECO:0000256" key="1">
    <source>
        <dbReference type="SAM" id="MobiDB-lite"/>
    </source>
</evidence>
<dbReference type="EMBL" id="AUZY01004658">
    <property type="protein sequence ID" value="EQD62321.1"/>
    <property type="molecule type" value="Genomic_DNA"/>
</dbReference>
<feature type="non-terminal residue" evidence="2">
    <location>
        <position position="83"/>
    </location>
</feature>
<dbReference type="AlphaFoldDB" id="T1ANZ5"/>
<gene>
    <name evidence="2" type="ORF">B1B_07312</name>
</gene>
<feature type="compositionally biased region" description="Basic and acidic residues" evidence="1">
    <location>
        <begin position="18"/>
        <end position="29"/>
    </location>
</feature>
<comment type="caution">
    <text evidence="2">The sequence shown here is derived from an EMBL/GenBank/DDBJ whole genome shotgun (WGS) entry which is preliminary data.</text>
</comment>
<evidence type="ECO:0000313" key="2">
    <source>
        <dbReference type="EMBL" id="EQD62321.1"/>
    </source>
</evidence>
<name>T1ANZ5_9ZZZZ</name>
<feature type="region of interest" description="Disordered" evidence="1">
    <location>
        <begin position="1"/>
        <end position="29"/>
    </location>
</feature>
<reference evidence="2" key="2">
    <citation type="journal article" date="2014" name="ISME J.">
        <title>Microbial stratification in low pH oxic and suboxic macroscopic growths along an acid mine drainage.</title>
        <authorList>
            <person name="Mendez-Garcia C."/>
            <person name="Mesa V."/>
            <person name="Sprenger R.R."/>
            <person name="Richter M."/>
            <person name="Diez M.S."/>
            <person name="Solano J."/>
            <person name="Bargiela R."/>
            <person name="Golyshina O.V."/>
            <person name="Manteca A."/>
            <person name="Ramos J.L."/>
            <person name="Gallego J.R."/>
            <person name="Llorente I."/>
            <person name="Martins Dos Santos V.A."/>
            <person name="Jensen O.N."/>
            <person name="Pelaez A.I."/>
            <person name="Sanchez J."/>
            <person name="Ferrer M."/>
        </authorList>
    </citation>
    <scope>NUCLEOTIDE SEQUENCE</scope>
</reference>
<protein>
    <submittedName>
        <fullName evidence="2">Uncharacterized protein</fullName>
    </submittedName>
</protein>
<organism evidence="2">
    <name type="scientific">mine drainage metagenome</name>
    <dbReference type="NCBI Taxonomy" id="410659"/>
    <lineage>
        <taxon>unclassified sequences</taxon>
        <taxon>metagenomes</taxon>
        <taxon>ecological metagenomes</taxon>
    </lineage>
</organism>
<proteinExistence type="predicted"/>
<reference evidence="2" key="1">
    <citation type="submission" date="2013-08" db="EMBL/GenBank/DDBJ databases">
        <authorList>
            <person name="Mendez C."/>
            <person name="Richter M."/>
            <person name="Ferrer M."/>
            <person name="Sanchez J."/>
        </authorList>
    </citation>
    <scope>NUCLEOTIDE SEQUENCE</scope>
</reference>
<accession>T1ANZ5</accession>